<evidence type="ECO:0000256" key="6">
    <source>
        <dbReference type="ARBA" id="ARBA00023136"/>
    </source>
</evidence>
<feature type="domain" description="Cadherin" evidence="10">
    <location>
        <begin position="24"/>
        <end position="113"/>
    </location>
</feature>
<evidence type="ECO:0000256" key="7">
    <source>
        <dbReference type="ARBA" id="ARBA00023180"/>
    </source>
</evidence>
<dbReference type="PRINTS" id="PR00205">
    <property type="entry name" value="CADHERIN"/>
</dbReference>
<feature type="domain" description="Cadherin" evidence="10">
    <location>
        <begin position="114"/>
        <end position="223"/>
    </location>
</feature>
<evidence type="ECO:0000259" key="10">
    <source>
        <dbReference type="PROSITE" id="PS50268"/>
    </source>
</evidence>
<dbReference type="InterPro" id="IPR015919">
    <property type="entry name" value="Cadherin-like_sf"/>
</dbReference>
<dbReference type="eggNOG" id="KOG1219">
    <property type="taxonomic scope" value="Eukaryota"/>
</dbReference>
<evidence type="ECO:0000313" key="12">
    <source>
        <dbReference type="WBParaSite" id="Csp11.Scaffold630.g17206.t1"/>
    </source>
</evidence>
<dbReference type="PROSITE" id="PS00232">
    <property type="entry name" value="CADHERIN_1"/>
    <property type="match status" value="1"/>
</dbReference>
<evidence type="ECO:0000256" key="1">
    <source>
        <dbReference type="ARBA" id="ARBA00004167"/>
    </source>
</evidence>
<dbReference type="FunFam" id="2.60.40.60:FF:000092">
    <property type="entry name" value="Protocadherin 8"/>
    <property type="match status" value="1"/>
</dbReference>
<dbReference type="WBParaSite" id="Csp11.Scaffold630.g17206.t1">
    <property type="protein sequence ID" value="Csp11.Scaffold630.g17206.t1"/>
    <property type="gene ID" value="Csp11.Scaffold630.g17206"/>
</dbReference>
<evidence type="ECO:0000256" key="8">
    <source>
        <dbReference type="PROSITE-ProRule" id="PRU00043"/>
    </source>
</evidence>
<dbReference type="Proteomes" id="UP000095282">
    <property type="component" value="Unplaced"/>
</dbReference>
<dbReference type="SMART" id="SM00112">
    <property type="entry name" value="CA"/>
    <property type="match status" value="3"/>
</dbReference>
<dbReference type="GO" id="GO:0005509">
    <property type="term" value="F:calcium ion binding"/>
    <property type="evidence" value="ECO:0007669"/>
    <property type="project" value="UniProtKB-UniRule"/>
</dbReference>
<keyword evidence="4 8" id="KW-0106">Calcium</keyword>
<dbReference type="GO" id="GO:0007156">
    <property type="term" value="P:homophilic cell adhesion via plasma membrane adhesion molecules"/>
    <property type="evidence" value="ECO:0007669"/>
    <property type="project" value="InterPro"/>
</dbReference>
<keyword evidence="6" id="KW-0472">Membrane</keyword>
<feature type="domain" description="Cadherin" evidence="10">
    <location>
        <begin position="240"/>
        <end position="329"/>
    </location>
</feature>
<dbReference type="PANTHER" id="PTHR24028:SF328">
    <property type="entry name" value="CADHERIN-3"/>
    <property type="match status" value="1"/>
</dbReference>
<feature type="chain" id="PRO_5009309025" evidence="9">
    <location>
        <begin position="24"/>
        <end position="407"/>
    </location>
</feature>
<keyword evidence="7" id="KW-0325">Glycoprotein</keyword>
<keyword evidence="3" id="KW-0677">Repeat</keyword>
<dbReference type="Pfam" id="PF25374">
    <property type="entry name" value="Cadherin_FAT4_N"/>
    <property type="match status" value="1"/>
</dbReference>
<accession>A0A1I7ULN7</accession>
<keyword evidence="11" id="KW-1185">Reference proteome</keyword>
<keyword evidence="5" id="KW-1133">Transmembrane helix</keyword>
<comment type="subcellular location">
    <subcellularLocation>
        <location evidence="1">Membrane</location>
        <topology evidence="1">Single-pass membrane protein</topology>
    </subcellularLocation>
</comment>
<dbReference type="GO" id="GO:0005886">
    <property type="term" value="C:plasma membrane"/>
    <property type="evidence" value="ECO:0007669"/>
    <property type="project" value="InterPro"/>
</dbReference>
<dbReference type="InterPro" id="IPR050174">
    <property type="entry name" value="Protocadherin/Cadherin-CA"/>
</dbReference>
<organism evidence="11 12">
    <name type="scientific">Caenorhabditis tropicalis</name>
    <dbReference type="NCBI Taxonomy" id="1561998"/>
    <lineage>
        <taxon>Eukaryota</taxon>
        <taxon>Metazoa</taxon>
        <taxon>Ecdysozoa</taxon>
        <taxon>Nematoda</taxon>
        <taxon>Chromadorea</taxon>
        <taxon>Rhabditida</taxon>
        <taxon>Rhabditina</taxon>
        <taxon>Rhabditomorpha</taxon>
        <taxon>Rhabditoidea</taxon>
        <taxon>Rhabditidae</taxon>
        <taxon>Peloderinae</taxon>
        <taxon>Caenorhabditis</taxon>
    </lineage>
</organism>
<dbReference type="PANTHER" id="PTHR24028">
    <property type="entry name" value="CADHERIN-87A"/>
    <property type="match status" value="1"/>
</dbReference>
<dbReference type="InterPro" id="IPR002126">
    <property type="entry name" value="Cadherin-like_dom"/>
</dbReference>
<keyword evidence="2" id="KW-0812">Transmembrane</keyword>
<protein>
    <submittedName>
        <fullName evidence="12">Cadherin-23</fullName>
    </submittedName>
</protein>
<keyword evidence="9" id="KW-0732">Signal</keyword>
<evidence type="ECO:0000256" key="4">
    <source>
        <dbReference type="ARBA" id="ARBA00022837"/>
    </source>
</evidence>
<name>A0A1I7ULN7_9PELO</name>
<dbReference type="CDD" id="cd11304">
    <property type="entry name" value="Cadherin_repeat"/>
    <property type="match status" value="3"/>
</dbReference>
<dbReference type="SUPFAM" id="SSF49313">
    <property type="entry name" value="Cadherin-like"/>
    <property type="match status" value="3"/>
</dbReference>
<dbReference type="Pfam" id="PF00028">
    <property type="entry name" value="Cadherin"/>
    <property type="match status" value="2"/>
</dbReference>
<evidence type="ECO:0000256" key="5">
    <source>
        <dbReference type="ARBA" id="ARBA00022989"/>
    </source>
</evidence>
<dbReference type="PROSITE" id="PS50268">
    <property type="entry name" value="CADHERIN_2"/>
    <property type="match status" value="3"/>
</dbReference>
<dbReference type="AlphaFoldDB" id="A0A1I7ULN7"/>
<reference evidence="12" key="1">
    <citation type="submission" date="2016-11" db="UniProtKB">
        <authorList>
            <consortium name="WormBaseParasite"/>
        </authorList>
    </citation>
    <scope>IDENTIFICATION</scope>
</reference>
<dbReference type="STRING" id="1561998.A0A1I7ULN7"/>
<evidence type="ECO:0000256" key="9">
    <source>
        <dbReference type="SAM" id="SignalP"/>
    </source>
</evidence>
<evidence type="ECO:0000256" key="2">
    <source>
        <dbReference type="ARBA" id="ARBA00022692"/>
    </source>
</evidence>
<dbReference type="Gene3D" id="2.60.40.60">
    <property type="entry name" value="Cadherins"/>
    <property type="match status" value="3"/>
</dbReference>
<proteinExistence type="predicted"/>
<evidence type="ECO:0000256" key="3">
    <source>
        <dbReference type="ARBA" id="ARBA00022737"/>
    </source>
</evidence>
<feature type="signal peptide" evidence="9">
    <location>
        <begin position="1"/>
        <end position="23"/>
    </location>
</feature>
<dbReference type="InterPro" id="IPR020894">
    <property type="entry name" value="Cadherin_CS"/>
</dbReference>
<evidence type="ECO:0000313" key="11">
    <source>
        <dbReference type="Proteomes" id="UP000095282"/>
    </source>
</evidence>
<sequence length="407" mass="45139">MTIRISLLNIFIVLLLSTPSIQFTEETIKFAVSEDAPINTVIEKLTPLPGFSYRLSRGNSKIRFDDQTLEFTSSAPLDRESENAIDMLVITSPPSIIHVLVDILDVNDNSPKFPIDVQKIEIPETAPIGFRTQILGATDPDNGANGTIGEYSLVGTTVDTETPFRVVQFEDFVFLEVTGKLDREQREIYEMRMTAKDQGTPPLSSSSLLNIRILDINDNPPDFGTRTLRLHWNGLPYAHLFQLNATDPDSGENSRLTYRILPGGGPNANGFEIIRTAEQGDILVTQNSTSCIPRCELVIEARDSGTPSLATTLNVEVVMEYGNEHEPNINIRFYPSDYPFIVVQPEDVNGKTLAILSLTDPDGPLGENATIRIENGNEKSIFSLISRQSINILTLRNQESAEKENTN</sequence>